<dbReference type="NCBIfam" id="TIGR00377">
    <property type="entry name" value="ant_ant_sig"/>
    <property type="match status" value="1"/>
</dbReference>
<proteinExistence type="inferred from homology"/>
<evidence type="ECO:0000313" key="4">
    <source>
        <dbReference type="EMBL" id="SLJ86947.1"/>
    </source>
</evidence>
<dbReference type="InterPro" id="IPR002645">
    <property type="entry name" value="STAS_dom"/>
</dbReference>
<evidence type="ECO:0000256" key="2">
    <source>
        <dbReference type="RuleBase" id="RU003749"/>
    </source>
</evidence>
<dbReference type="InterPro" id="IPR036513">
    <property type="entry name" value="STAS_dom_sf"/>
</dbReference>
<sequence>MEISEEIKGPALVMTLAGRLDSNTAPLLETRLPSRIEGNPATVIDLSQVSYVSSAGLRILLKGAKVAKASGNRLALCGLAPSVKEVFDISGFTAIFTIAPDLDSALG</sequence>
<dbReference type="CDD" id="cd07043">
    <property type="entry name" value="STAS_anti-anti-sigma_factors"/>
    <property type="match status" value="1"/>
</dbReference>
<evidence type="ECO:0000313" key="5">
    <source>
        <dbReference type="Proteomes" id="UP000190989"/>
    </source>
</evidence>
<comment type="similarity">
    <text evidence="1 2">Belongs to the anti-sigma-factor antagonist family.</text>
</comment>
<dbReference type="SUPFAM" id="SSF52091">
    <property type="entry name" value="SpoIIaa-like"/>
    <property type="match status" value="1"/>
</dbReference>
<evidence type="ECO:0000259" key="3">
    <source>
        <dbReference type="PROSITE" id="PS50801"/>
    </source>
</evidence>
<dbReference type="RefSeq" id="WP_079729842.1">
    <property type="nucleotide sequence ID" value="NZ_FVZE01000001.1"/>
</dbReference>
<organism evidence="4 5">
    <name type="scientific">Novosphingobium mathurense</name>
    <dbReference type="NCBI Taxonomy" id="428990"/>
    <lineage>
        <taxon>Bacteria</taxon>
        <taxon>Pseudomonadati</taxon>
        <taxon>Pseudomonadota</taxon>
        <taxon>Alphaproteobacteria</taxon>
        <taxon>Sphingomonadales</taxon>
        <taxon>Sphingomonadaceae</taxon>
        <taxon>Novosphingobium</taxon>
    </lineage>
</organism>
<dbReference type="Gene3D" id="3.30.750.24">
    <property type="entry name" value="STAS domain"/>
    <property type="match status" value="1"/>
</dbReference>
<dbReference type="GO" id="GO:0043856">
    <property type="term" value="F:anti-sigma factor antagonist activity"/>
    <property type="evidence" value="ECO:0007669"/>
    <property type="project" value="InterPro"/>
</dbReference>
<accession>A0A1U6GTW4</accession>
<keyword evidence="5" id="KW-1185">Reference proteome</keyword>
<dbReference type="AlphaFoldDB" id="A0A1U6GTW4"/>
<dbReference type="Pfam" id="PF01740">
    <property type="entry name" value="STAS"/>
    <property type="match status" value="1"/>
</dbReference>
<dbReference type="PANTHER" id="PTHR33495">
    <property type="entry name" value="ANTI-SIGMA FACTOR ANTAGONIST TM_1081-RELATED-RELATED"/>
    <property type="match status" value="1"/>
</dbReference>
<name>A0A1U6GTW4_9SPHN</name>
<dbReference type="PANTHER" id="PTHR33495:SF2">
    <property type="entry name" value="ANTI-SIGMA FACTOR ANTAGONIST TM_1081-RELATED"/>
    <property type="match status" value="1"/>
</dbReference>
<dbReference type="EMBL" id="FVZE01000001">
    <property type="protein sequence ID" value="SLJ86947.1"/>
    <property type="molecule type" value="Genomic_DNA"/>
</dbReference>
<dbReference type="InterPro" id="IPR003658">
    <property type="entry name" value="Anti-sigma_ant"/>
</dbReference>
<dbReference type="PROSITE" id="PS50801">
    <property type="entry name" value="STAS"/>
    <property type="match status" value="1"/>
</dbReference>
<gene>
    <name evidence="4" type="ORF">SAMN06295987_101429</name>
</gene>
<dbReference type="STRING" id="428990.SAMN06295987_101429"/>
<evidence type="ECO:0000256" key="1">
    <source>
        <dbReference type="ARBA" id="ARBA00009013"/>
    </source>
</evidence>
<feature type="domain" description="STAS" evidence="3">
    <location>
        <begin position="1"/>
        <end position="107"/>
    </location>
</feature>
<protein>
    <recommendedName>
        <fullName evidence="2">Anti-sigma factor antagonist</fullName>
    </recommendedName>
</protein>
<dbReference type="Proteomes" id="UP000190989">
    <property type="component" value="Unassembled WGS sequence"/>
</dbReference>
<reference evidence="5" key="1">
    <citation type="submission" date="2017-02" db="EMBL/GenBank/DDBJ databases">
        <authorList>
            <person name="Varghese N."/>
            <person name="Submissions S."/>
        </authorList>
    </citation>
    <scope>NUCLEOTIDE SEQUENCE [LARGE SCALE GENOMIC DNA]</scope>
    <source>
        <strain evidence="5">SM117</strain>
    </source>
</reference>